<accession>A0ABW3UMG1</accession>
<name>A0ABW3UMG1_9BACL</name>
<dbReference type="Proteomes" id="UP001597180">
    <property type="component" value="Unassembled WGS sequence"/>
</dbReference>
<sequence length="85" mass="9689">MANIINWGKALRVIKELNTLNATGYFDLQKFCEVKGLDYVKISNFLEVANSIINGESKLYDMIKEHKKIAKQLAQIPDADLQLTF</sequence>
<dbReference type="RefSeq" id="WP_345592401.1">
    <property type="nucleotide sequence ID" value="NZ_BAABJG010000031.1"/>
</dbReference>
<keyword evidence="2" id="KW-1185">Reference proteome</keyword>
<evidence type="ECO:0000313" key="2">
    <source>
        <dbReference type="Proteomes" id="UP001597180"/>
    </source>
</evidence>
<dbReference type="EMBL" id="JBHTLU010000021">
    <property type="protein sequence ID" value="MFD1222068.1"/>
    <property type="molecule type" value="Genomic_DNA"/>
</dbReference>
<gene>
    <name evidence="1" type="ORF">ACFQ4B_18260</name>
</gene>
<reference evidence="2" key="1">
    <citation type="journal article" date="2019" name="Int. J. Syst. Evol. Microbiol.">
        <title>The Global Catalogue of Microorganisms (GCM) 10K type strain sequencing project: providing services to taxonomists for standard genome sequencing and annotation.</title>
        <authorList>
            <consortium name="The Broad Institute Genomics Platform"/>
            <consortium name="The Broad Institute Genome Sequencing Center for Infectious Disease"/>
            <person name="Wu L."/>
            <person name="Ma J."/>
        </authorList>
    </citation>
    <scope>NUCLEOTIDE SEQUENCE [LARGE SCALE GENOMIC DNA]</scope>
    <source>
        <strain evidence="2">CCUG 53270</strain>
    </source>
</reference>
<organism evidence="1 2">
    <name type="scientific">Paenibacillus vulneris</name>
    <dbReference type="NCBI Taxonomy" id="1133364"/>
    <lineage>
        <taxon>Bacteria</taxon>
        <taxon>Bacillati</taxon>
        <taxon>Bacillota</taxon>
        <taxon>Bacilli</taxon>
        <taxon>Bacillales</taxon>
        <taxon>Paenibacillaceae</taxon>
        <taxon>Paenibacillus</taxon>
    </lineage>
</organism>
<comment type="caution">
    <text evidence="1">The sequence shown here is derived from an EMBL/GenBank/DDBJ whole genome shotgun (WGS) entry which is preliminary data.</text>
</comment>
<protein>
    <submittedName>
        <fullName evidence="1">Uncharacterized protein</fullName>
    </submittedName>
</protein>
<proteinExistence type="predicted"/>
<evidence type="ECO:0000313" key="1">
    <source>
        <dbReference type="EMBL" id="MFD1222068.1"/>
    </source>
</evidence>